<dbReference type="InterPro" id="IPR046341">
    <property type="entry name" value="SET_dom_sf"/>
</dbReference>
<evidence type="ECO:0000313" key="3">
    <source>
        <dbReference type="EMBL" id="KAF2249114.1"/>
    </source>
</evidence>
<dbReference type="CDD" id="cd20071">
    <property type="entry name" value="SET_SMYD"/>
    <property type="match status" value="1"/>
</dbReference>
<feature type="domain" description="SET" evidence="2">
    <location>
        <begin position="43"/>
        <end position="196"/>
    </location>
</feature>
<evidence type="ECO:0000256" key="1">
    <source>
        <dbReference type="SAM" id="SignalP"/>
    </source>
</evidence>
<sequence>MFSKTLLSLFLSAFPYSTALAHPSTCPLPLSSILDYACPSPPEPYIVKPSPGKGLGVFASHSLETGSIIMREAPILRISPPDSTQGSGYPLSEVTKLVRQEFERLSPAEQSEVLGLTYHTQPGEKEKEDKDEVLGLIFRTNAYNTGSSIGLFPKIARINHSCRPNAAYYWSEKLNRRIIYASRPILRGEEISVSYIPLLLPRAERQQRLHRYGFTCSCSACDQQPRSVALSDTRRTDIHHAFQAFQPHLSLSLPRKTASSLRKARKNAASSLQLAELVEQEGLADYYAKAYRIVAISHARVEDWERATMWANKGFERKVMEDAGSAGTMEMFELTRRFVESWEEQLKNATRGQ</sequence>
<dbReference type="RefSeq" id="XP_033684118.1">
    <property type="nucleotide sequence ID" value="XM_033821935.1"/>
</dbReference>
<evidence type="ECO:0000259" key="2">
    <source>
        <dbReference type="PROSITE" id="PS50280"/>
    </source>
</evidence>
<dbReference type="EMBL" id="ML987195">
    <property type="protein sequence ID" value="KAF2249114.1"/>
    <property type="molecule type" value="Genomic_DNA"/>
</dbReference>
<feature type="chain" id="PRO_5025595792" evidence="1">
    <location>
        <begin position="22"/>
        <end position="353"/>
    </location>
</feature>
<gene>
    <name evidence="3" type="ORF">BU26DRAFT_312395</name>
</gene>
<dbReference type="Pfam" id="PF00856">
    <property type="entry name" value="SET"/>
    <property type="match status" value="1"/>
</dbReference>
<name>A0A6A6IEV7_9PLEO</name>
<dbReference type="AlphaFoldDB" id="A0A6A6IEV7"/>
<dbReference type="SUPFAM" id="SSF82199">
    <property type="entry name" value="SET domain"/>
    <property type="match status" value="1"/>
</dbReference>
<dbReference type="PANTHER" id="PTHR47332">
    <property type="entry name" value="SET DOMAIN-CONTAINING PROTEIN 5"/>
    <property type="match status" value="1"/>
</dbReference>
<dbReference type="Proteomes" id="UP000800094">
    <property type="component" value="Unassembled WGS sequence"/>
</dbReference>
<proteinExistence type="predicted"/>
<dbReference type="InterPro" id="IPR053185">
    <property type="entry name" value="SET_domain_protein"/>
</dbReference>
<dbReference type="OrthoDB" id="265717at2759"/>
<keyword evidence="1" id="KW-0732">Signal</keyword>
<dbReference type="PROSITE" id="PS50280">
    <property type="entry name" value="SET"/>
    <property type="match status" value="1"/>
</dbReference>
<evidence type="ECO:0000313" key="4">
    <source>
        <dbReference type="Proteomes" id="UP000800094"/>
    </source>
</evidence>
<protein>
    <submittedName>
        <fullName evidence="3">SET domain-containing protein</fullName>
    </submittedName>
</protein>
<feature type="signal peptide" evidence="1">
    <location>
        <begin position="1"/>
        <end position="21"/>
    </location>
</feature>
<dbReference type="PANTHER" id="PTHR47332:SF4">
    <property type="entry name" value="SET DOMAIN-CONTAINING PROTEIN 5"/>
    <property type="match status" value="1"/>
</dbReference>
<accession>A0A6A6IEV7</accession>
<keyword evidence="4" id="KW-1185">Reference proteome</keyword>
<organism evidence="3 4">
    <name type="scientific">Trematosphaeria pertusa</name>
    <dbReference type="NCBI Taxonomy" id="390896"/>
    <lineage>
        <taxon>Eukaryota</taxon>
        <taxon>Fungi</taxon>
        <taxon>Dikarya</taxon>
        <taxon>Ascomycota</taxon>
        <taxon>Pezizomycotina</taxon>
        <taxon>Dothideomycetes</taxon>
        <taxon>Pleosporomycetidae</taxon>
        <taxon>Pleosporales</taxon>
        <taxon>Massarineae</taxon>
        <taxon>Trematosphaeriaceae</taxon>
        <taxon>Trematosphaeria</taxon>
    </lineage>
</organism>
<dbReference type="GeneID" id="54575265"/>
<dbReference type="Gene3D" id="2.170.270.10">
    <property type="entry name" value="SET domain"/>
    <property type="match status" value="1"/>
</dbReference>
<reference evidence="3" key="1">
    <citation type="journal article" date="2020" name="Stud. Mycol.">
        <title>101 Dothideomycetes genomes: a test case for predicting lifestyles and emergence of pathogens.</title>
        <authorList>
            <person name="Haridas S."/>
            <person name="Albert R."/>
            <person name="Binder M."/>
            <person name="Bloem J."/>
            <person name="Labutti K."/>
            <person name="Salamov A."/>
            <person name="Andreopoulos B."/>
            <person name="Baker S."/>
            <person name="Barry K."/>
            <person name="Bills G."/>
            <person name="Bluhm B."/>
            <person name="Cannon C."/>
            <person name="Castanera R."/>
            <person name="Culley D."/>
            <person name="Daum C."/>
            <person name="Ezra D."/>
            <person name="Gonzalez J."/>
            <person name="Henrissat B."/>
            <person name="Kuo A."/>
            <person name="Liang C."/>
            <person name="Lipzen A."/>
            <person name="Lutzoni F."/>
            <person name="Magnuson J."/>
            <person name="Mondo S."/>
            <person name="Nolan M."/>
            <person name="Ohm R."/>
            <person name="Pangilinan J."/>
            <person name="Park H.-J."/>
            <person name="Ramirez L."/>
            <person name="Alfaro M."/>
            <person name="Sun H."/>
            <person name="Tritt A."/>
            <person name="Yoshinaga Y."/>
            <person name="Zwiers L.-H."/>
            <person name="Turgeon B."/>
            <person name="Goodwin S."/>
            <person name="Spatafora J."/>
            <person name="Crous P."/>
            <person name="Grigoriev I."/>
        </authorList>
    </citation>
    <scope>NUCLEOTIDE SEQUENCE</scope>
    <source>
        <strain evidence="3">CBS 122368</strain>
    </source>
</reference>
<dbReference type="SMART" id="SM00317">
    <property type="entry name" value="SET"/>
    <property type="match status" value="1"/>
</dbReference>
<dbReference type="InterPro" id="IPR001214">
    <property type="entry name" value="SET_dom"/>
</dbReference>